<evidence type="ECO:0000256" key="2">
    <source>
        <dbReference type="ARBA" id="ARBA00005940"/>
    </source>
</evidence>
<name>A0ABR5CHN6_9MICO</name>
<feature type="domain" description="Beta-galactosidase C-terminal" evidence="9">
    <location>
        <begin position="610"/>
        <end position="665"/>
    </location>
</feature>
<gene>
    <name evidence="10" type="ORF">TZ00_05365</name>
</gene>
<dbReference type="Pfam" id="PF08533">
    <property type="entry name" value="Glyco_hydro_42C"/>
    <property type="match status" value="1"/>
</dbReference>
<comment type="similarity">
    <text evidence="2 6">Belongs to the glycosyl hydrolase 42 family.</text>
</comment>
<dbReference type="Proteomes" id="UP000032503">
    <property type="component" value="Unassembled WGS sequence"/>
</dbReference>
<dbReference type="PIRSF" id="PIRSF001084">
    <property type="entry name" value="B-galactosidase"/>
    <property type="match status" value="1"/>
</dbReference>
<protein>
    <recommendedName>
        <fullName evidence="3 6">Beta-galactosidase</fullName>
        <shortName evidence="6">Beta-gal</shortName>
        <ecNumber evidence="3 6">3.2.1.23</ecNumber>
    </recommendedName>
</protein>
<dbReference type="SUPFAM" id="SSF52317">
    <property type="entry name" value="Class I glutamine amidotransferase-like"/>
    <property type="match status" value="1"/>
</dbReference>
<dbReference type="CDD" id="cd03143">
    <property type="entry name" value="A4_beta-galactosidase_middle_domain"/>
    <property type="match status" value="1"/>
</dbReference>
<feature type="domain" description="Beta-galactosidase trimerisation" evidence="8">
    <location>
        <begin position="400"/>
        <end position="601"/>
    </location>
</feature>
<comment type="caution">
    <text evidence="10">The sequence shown here is derived from an EMBL/GenBank/DDBJ whole genome shotgun (WGS) entry which is preliminary data.</text>
</comment>
<dbReference type="Pfam" id="PF08532">
    <property type="entry name" value="Glyco_hydro_42M"/>
    <property type="match status" value="1"/>
</dbReference>
<reference evidence="10 11" key="1">
    <citation type="journal article" date="2001" name="Int. J. Syst. Evol. Microbiol.">
        <title>Agreia bicolorata gen. nov., sp. nov., to accommodate actinobacteria isolated from narrow reed grass infected by the nematode Heteroanguina graminophila.</title>
        <authorList>
            <person name="Evtushenko L.I."/>
            <person name="Dorofeeva L.V."/>
            <person name="Dobrovolskaya T.G."/>
            <person name="Streshinskaya G.M."/>
            <person name="Subbotin S.A."/>
            <person name="Tiedje J.M."/>
        </authorList>
    </citation>
    <scope>NUCLEOTIDE SEQUENCE [LARGE SCALE GENOMIC DNA]</scope>
    <source>
        <strain evidence="10 11">VKM Ac-1804</strain>
    </source>
</reference>
<accession>A0ABR5CHN6</accession>
<proteinExistence type="inferred from homology"/>
<evidence type="ECO:0000313" key="10">
    <source>
        <dbReference type="EMBL" id="KJC65017.1"/>
    </source>
</evidence>
<evidence type="ECO:0000259" key="9">
    <source>
        <dbReference type="Pfam" id="PF08533"/>
    </source>
</evidence>
<comment type="catalytic activity">
    <reaction evidence="1 6">
        <text>Hydrolysis of terminal non-reducing beta-D-galactose residues in beta-D-galactosides.</text>
        <dbReference type="EC" id="3.2.1.23"/>
    </reaction>
</comment>
<feature type="domain" description="Glycoside hydrolase family 42 N-terminal" evidence="7">
    <location>
        <begin position="17"/>
        <end position="388"/>
    </location>
</feature>
<dbReference type="Gene3D" id="2.60.40.1180">
    <property type="entry name" value="Golgi alpha-mannosidase II"/>
    <property type="match status" value="1"/>
</dbReference>
<evidence type="ECO:0000256" key="4">
    <source>
        <dbReference type="ARBA" id="ARBA00022801"/>
    </source>
</evidence>
<dbReference type="InterPro" id="IPR013780">
    <property type="entry name" value="Glyco_hydro_b"/>
</dbReference>
<evidence type="ECO:0000256" key="3">
    <source>
        <dbReference type="ARBA" id="ARBA00012756"/>
    </source>
</evidence>
<dbReference type="Gene3D" id="3.20.20.80">
    <property type="entry name" value="Glycosidases"/>
    <property type="match status" value="1"/>
</dbReference>
<dbReference type="Gene3D" id="3.40.50.880">
    <property type="match status" value="1"/>
</dbReference>
<evidence type="ECO:0000256" key="5">
    <source>
        <dbReference type="ARBA" id="ARBA00023295"/>
    </source>
</evidence>
<keyword evidence="5 6" id="KW-0326">Glycosidase</keyword>
<dbReference type="InterPro" id="IPR017853">
    <property type="entry name" value="GH"/>
</dbReference>
<dbReference type="PANTHER" id="PTHR36447:SF1">
    <property type="entry name" value="BETA-GALACTOSIDASE GANA"/>
    <property type="match status" value="1"/>
</dbReference>
<dbReference type="RefSeq" id="WP_044440370.1">
    <property type="nucleotide sequence ID" value="NZ_JYFC01000002.1"/>
</dbReference>
<dbReference type="PANTHER" id="PTHR36447">
    <property type="entry name" value="BETA-GALACTOSIDASE GANA"/>
    <property type="match status" value="1"/>
</dbReference>
<evidence type="ECO:0000259" key="8">
    <source>
        <dbReference type="Pfam" id="PF08532"/>
    </source>
</evidence>
<evidence type="ECO:0000256" key="6">
    <source>
        <dbReference type="PIRNR" id="PIRNR001084"/>
    </source>
</evidence>
<evidence type="ECO:0000313" key="11">
    <source>
        <dbReference type="Proteomes" id="UP000032503"/>
    </source>
</evidence>
<evidence type="ECO:0000259" key="7">
    <source>
        <dbReference type="Pfam" id="PF02449"/>
    </source>
</evidence>
<dbReference type="EMBL" id="JYFC01000002">
    <property type="protein sequence ID" value="KJC65017.1"/>
    <property type="molecule type" value="Genomic_DNA"/>
</dbReference>
<dbReference type="InterPro" id="IPR013529">
    <property type="entry name" value="Glyco_hydro_42_N"/>
</dbReference>
<dbReference type="InterPro" id="IPR003476">
    <property type="entry name" value="Glyco_hydro_42"/>
</dbReference>
<dbReference type="Pfam" id="PF02449">
    <property type="entry name" value="Glyco_hydro_42"/>
    <property type="match status" value="1"/>
</dbReference>
<dbReference type="InterPro" id="IPR013738">
    <property type="entry name" value="Beta_galactosidase_Trimer"/>
</dbReference>
<keyword evidence="11" id="KW-1185">Reference proteome</keyword>
<dbReference type="SUPFAM" id="SSF51445">
    <property type="entry name" value="(Trans)glycosidases"/>
    <property type="match status" value="1"/>
</dbReference>
<sequence>MPTQKLWPTRGISFGGDYNPEQWPRETWDEDIRLMIEANVNIVTLGVFSWGTVEFEEGRFDWAATDEIIGLLWEHGISVDLATPTAAPPAWLHAAHPEILPRDKNLVPQFSGARLGWCPSSPIFREKSLNFVTALAKRYAQHPAVALWHISNELGGGNGRCYCTVSAGAFRRWLEHKYVNIDTLNLSWGTGFWGHRYASFDQVEPPRGNEAQNPAAMLDFDRFSSDQLRQQYLAERDVIKGANPQAIVTTNFMVGPSQDVVNYPRWAADVDVVSNDHYTIPTDPHSAQDIAFSADRVRGMSSNKGPWLLMEHSTSGGTWHPVNRAKAPRELIRNSLAHVARGSDGALFFQWRSSRSGAEQYFSGMVPHAGTDSKIWRETKELGAILRRLEPVAGSVVEKAKVAILFDDEAGWALIRGMKPRHMRDYGGEARTWHRALWEKNILVDVIGPWADLTQYDLVIVPTLLLVSDEDARNISSVAERGGVVVVTYLSGVVDENNRIRTGGFPGAFRELLGTSSEEFFPLLDGERVHLDDATIATEWTELMRESATAEVVARYTTGAVAGHPAITRSKHAEGSAWYVSAKLEFEGINSIIDDITASLGIGGEPVPVGIEAVRRLHPESSFLFLTNHSADPIAVEVRGQELITDTAVLGSLDVPAGEVRIVRETR</sequence>
<dbReference type="InterPro" id="IPR029062">
    <property type="entry name" value="Class_I_gatase-like"/>
</dbReference>
<dbReference type="InterPro" id="IPR013739">
    <property type="entry name" value="Beta_galactosidase_C"/>
</dbReference>
<evidence type="ECO:0000256" key="1">
    <source>
        <dbReference type="ARBA" id="ARBA00001412"/>
    </source>
</evidence>
<organism evidence="10 11">
    <name type="scientific">Agreia bicolorata</name>
    <dbReference type="NCBI Taxonomy" id="110935"/>
    <lineage>
        <taxon>Bacteria</taxon>
        <taxon>Bacillati</taxon>
        <taxon>Actinomycetota</taxon>
        <taxon>Actinomycetes</taxon>
        <taxon>Micrococcales</taxon>
        <taxon>Microbacteriaceae</taxon>
        <taxon>Agreia</taxon>
    </lineage>
</organism>
<dbReference type="EC" id="3.2.1.23" evidence="3 6"/>
<keyword evidence="4 6" id="KW-0378">Hydrolase</keyword>